<dbReference type="InterPro" id="IPR031804">
    <property type="entry name" value="DUF4743"/>
</dbReference>
<dbReference type="EMBL" id="HBHX01004470">
    <property type="protein sequence ID" value="CAE0101193.1"/>
    <property type="molecule type" value="Transcribed_RNA"/>
</dbReference>
<feature type="domain" description="Nudix hydrolase" evidence="1">
    <location>
        <begin position="324"/>
        <end position="428"/>
    </location>
</feature>
<gene>
    <name evidence="3" type="ORF">HERI1096_LOCUS2453</name>
</gene>
<dbReference type="Pfam" id="PF15916">
    <property type="entry name" value="DUF4743"/>
    <property type="match status" value="1"/>
</dbReference>
<dbReference type="GO" id="GO:0044715">
    <property type="term" value="F:8-oxo-dGDP phosphatase activity"/>
    <property type="evidence" value="ECO:0007669"/>
    <property type="project" value="UniProtKB-ARBA"/>
</dbReference>
<dbReference type="InterPro" id="IPR015797">
    <property type="entry name" value="NUDIX_hydrolase-like_dom_sf"/>
</dbReference>
<name>A0A7S3EQK9_9EUKA</name>
<dbReference type="CDD" id="cd03676">
    <property type="entry name" value="NUDIX_Tnr3_like"/>
    <property type="match status" value="1"/>
</dbReference>
<dbReference type="InterPro" id="IPR000086">
    <property type="entry name" value="NUDIX_hydrolase_dom"/>
</dbReference>
<protein>
    <recommendedName>
        <fullName evidence="4">Nudix hydrolase domain-containing protein</fullName>
    </recommendedName>
</protein>
<evidence type="ECO:0000259" key="2">
    <source>
        <dbReference type="Pfam" id="PF15916"/>
    </source>
</evidence>
<evidence type="ECO:0000313" key="3">
    <source>
        <dbReference type="EMBL" id="CAE0101193.1"/>
    </source>
</evidence>
<dbReference type="FunFam" id="3.90.79.10:FF:000019">
    <property type="entry name" value="Thiamin pyrophosphokinase, putative"/>
    <property type="match status" value="1"/>
</dbReference>
<accession>A0A7S3EQK9</accession>
<feature type="domain" description="DUF4743" evidence="2">
    <location>
        <begin position="160"/>
        <end position="299"/>
    </location>
</feature>
<proteinExistence type="predicted"/>
<dbReference type="Gene3D" id="3.90.79.10">
    <property type="entry name" value="Nucleoside Triphosphate Pyrophosphohydrolase"/>
    <property type="match status" value="1"/>
</dbReference>
<evidence type="ECO:0008006" key="4">
    <source>
        <dbReference type="Google" id="ProtNLM"/>
    </source>
</evidence>
<reference evidence="3" key="1">
    <citation type="submission" date="2021-01" db="EMBL/GenBank/DDBJ databases">
        <authorList>
            <person name="Corre E."/>
            <person name="Pelletier E."/>
            <person name="Niang G."/>
            <person name="Scheremetjew M."/>
            <person name="Finn R."/>
            <person name="Kale V."/>
            <person name="Holt S."/>
            <person name="Cochrane G."/>
            <person name="Meng A."/>
            <person name="Brown T."/>
            <person name="Cohen L."/>
        </authorList>
    </citation>
    <scope>NUCLEOTIDE SEQUENCE</scope>
    <source>
        <strain evidence="3">CCMP281</strain>
    </source>
</reference>
<sequence>MENLIWRMDDTTDVLERRIREHREGCDSIVDVFACSGVPLGRFDNARSELETFDEIFNFLQGVAMAKLRSKSEALLVERRMVDAAAGVGFGAFGGPGYQSGGLVTSVSMLREAAEILQPGVSDERDQDVEVYCDPDEEEGMCVLRYNDEVKGSETENSLLAAVRRCNEYNEADFLPVLVGDEQVGWCNEVVLDALATQLAVGISCELVDRSSEGSGLSSLSAREATAALRLAPGVLSAAERTRIVASLVEEMVVDDVIPRSKVRNELQDVHPLTRGFVGPESIPPVLRLERAAMIYFGIPSYGMHINGWVRHPQAPTDPRPWALWIAKRSMGKATYAGLYDQMVAGGQPTGLSFSENMRKECEEEASLPPAVITTAQQTGLVSYRYATRKGLSTKVLATYDLEMPDGLLPICADGEVEEFRLLPIVEVLRSIREELPLWKPNSALVCIDFAIRHGFIDFDEPGYMELAHKLRAGYIGGT</sequence>
<dbReference type="AlphaFoldDB" id="A0A7S3EQK9"/>
<organism evidence="3">
    <name type="scientific">Haptolina ericina</name>
    <dbReference type="NCBI Taxonomy" id="156174"/>
    <lineage>
        <taxon>Eukaryota</taxon>
        <taxon>Haptista</taxon>
        <taxon>Haptophyta</taxon>
        <taxon>Prymnesiophyceae</taxon>
        <taxon>Prymnesiales</taxon>
        <taxon>Prymnesiaceae</taxon>
        <taxon>Haptolina</taxon>
    </lineage>
</organism>
<dbReference type="Pfam" id="PF00293">
    <property type="entry name" value="NUDIX"/>
    <property type="match status" value="1"/>
</dbReference>
<evidence type="ECO:0000259" key="1">
    <source>
        <dbReference type="Pfam" id="PF00293"/>
    </source>
</evidence>
<dbReference type="SUPFAM" id="SSF55811">
    <property type="entry name" value="Nudix"/>
    <property type="match status" value="1"/>
</dbReference>